<feature type="region of interest" description="Disordered" evidence="1">
    <location>
        <begin position="677"/>
        <end position="696"/>
    </location>
</feature>
<feature type="chain" id="PRO_5022711642" evidence="2">
    <location>
        <begin position="18"/>
        <end position="880"/>
    </location>
</feature>
<feature type="signal peptide" evidence="2">
    <location>
        <begin position="1"/>
        <end position="17"/>
    </location>
</feature>
<accession>A0A5E7GAK7</accession>
<sequence precursor="true">MTIIRSMSMPQVSPAMTAAPLLSLTGASLHAAKNSHVELQKICSTTLATKDSAYADLAKKACDFSFKSPNVANLIASGRGADAQYLREVAINLLLLKDVSDTSNSEFASLQKKLDNLGEVYLKNHQKHSRAGDFVPTIIAHHNQKDSSAYASQVKLTAAVDAYVSNVPHVHELVRGQLHQDYLKDGLVASYQNFHGIQLDQETADKISQEGTATSAANSTVARQFLSEKQQFTSESLTNTVLIALSQLDLPRNYSAPGEPRPDERGQPESLGGSSGDRQAGGVIRDINNTQIVDVGKATDDWAQLANRLLDMLQHQPVREVLHQGRNVAVGTDTFARQTQSTSSGTESSSSPLATEHREMVERVQPHTLQLEKTKLSEGVRRTLEPTVAQRTEQDSFVEQKTLGAASDPMFMGEGLNAGRLESSIRQQAAAALAGSSSSISGIEVQADSGKMFNDSATTMYGQVDGSHSAPDLGKIDSRGSQPIAPGQRELIVQERLEPAKEGAELQVRSSFSTQPTMLSQSIKQTIERPSSSGLEHGSGATEVNSGQVSLRETGTGTSRTIDREKGAGWSILSRPGPSSVTSVVGSVSVHSELESVMPQWRRRLDAAYTATDGNANAKGGGVGQDRAEPAKDSSLSRAPGTFTPEALYQSINQGKERVTPATLEQATSATAVDSRLMTRSEMTRSGTTHGTGADANELSIMMQAMRERISTRYTDAGELVTKRSQSNVSEAPPTEGSAKERFVSAMAVAQGSGTLTAAASKNLEAVKLAILAQKAAAGVSDSEHPEVRIMPDTAIPIVRSTKGPASEAQEPLSTQKSENTGARRAKQGSILQRVQDLRASVKNTATPFALKPGLEEKLIDKESGSLAFESQPAGGRNAE</sequence>
<feature type="region of interest" description="Disordered" evidence="1">
    <location>
        <begin position="464"/>
        <end position="483"/>
    </location>
</feature>
<feature type="region of interest" description="Disordered" evidence="1">
    <location>
        <begin position="529"/>
        <end position="562"/>
    </location>
</feature>
<dbReference type="EMBL" id="CABVIH010000001">
    <property type="protein sequence ID" value="VVO48595.1"/>
    <property type="molecule type" value="Genomic_DNA"/>
</dbReference>
<dbReference type="Proteomes" id="UP000375525">
    <property type="component" value="Unassembled WGS sequence"/>
</dbReference>
<feature type="region of interest" description="Disordered" evidence="1">
    <location>
        <begin position="251"/>
        <end position="284"/>
    </location>
</feature>
<feature type="region of interest" description="Disordered" evidence="1">
    <location>
        <begin position="612"/>
        <end position="643"/>
    </location>
</feature>
<feature type="compositionally biased region" description="Low complexity" evidence="1">
    <location>
        <begin position="339"/>
        <end position="351"/>
    </location>
</feature>
<evidence type="ECO:0000313" key="4">
    <source>
        <dbReference type="Proteomes" id="UP000375525"/>
    </source>
</evidence>
<organism evidence="3 4">
    <name type="scientific">Pseudomonas fluorescens</name>
    <dbReference type="NCBI Taxonomy" id="294"/>
    <lineage>
        <taxon>Bacteria</taxon>
        <taxon>Pseudomonadati</taxon>
        <taxon>Pseudomonadota</taxon>
        <taxon>Gammaproteobacteria</taxon>
        <taxon>Pseudomonadales</taxon>
        <taxon>Pseudomonadaceae</taxon>
        <taxon>Pseudomonas</taxon>
    </lineage>
</organism>
<feature type="region of interest" description="Disordered" evidence="1">
    <location>
        <begin position="802"/>
        <end position="831"/>
    </location>
</feature>
<keyword evidence="2" id="KW-0732">Signal</keyword>
<feature type="region of interest" description="Disordered" evidence="1">
    <location>
        <begin position="336"/>
        <end position="358"/>
    </location>
</feature>
<evidence type="ECO:0000313" key="3">
    <source>
        <dbReference type="EMBL" id="VVO48595.1"/>
    </source>
</evidence>
<gene>
    <name evidence="3" type="ORF">PS880_00179</name>
</gene>
<proteinExistence type="predicted"/>
<feature type="compositionally biased region" description="Polar residues" evidence="1">
    <location>
        <begin position="542"/>
        <end position="560"/>
    </location>
</feature>
<evidence type="ECO:0000256" key="2">
    <source>
        <dbReference type="SAM" id="SignalP"/>
    </source>
</evidence>
<reference evidence="3 4" key="1">
    <citation type="submission" date="2019-09" db="EMBL/GenBank/DDBJ databases">
        <authorList>
            <person name="Chandra G."/>
            <person name="Truman W A."/>
        </authorList>
    </citation>
    <scope>NUCLEOTIDE SEQUENCE [LARGE SCALE GENOMIC DNA]</scope>
    <source>
        <strain evidence="3">PS880</strain>
    </source>
</reference>
<dbReference type="AlphaFoldDB" id="A0A5E7GAK7"/>
<feature type="compositionally biased region" description="Polar residues" evidence="1">
    <location>
        <begin position="812"/>
        <end position="821"/>
    </location>
</feature>
<name>A0A5E7GAK7_PSEFL</name>
<evidence type="ECO:0000256" key="1">
    <source>
        <dbReference type="SAM" id="MobiDB-lite"/>
    </source>
</evidence>
<protein>
    <submittedName>
        <fullName evidence="3">Uncharacterized protein</fullName>
    </submittedName>
</protein>